<evidence type="ECO:0008006" key="4">
    <source>
        <dbReference type="Google" id="ProtNLM"/>
    </source>
</evidence>
<sequence length="504" mass="56326">MKQGVTRILIFICGMFFLVSCVNRSRPTTKKVLTLGIRHESNTFSTLPTKESDFKVLRDKDALKDEPWAEAGKDLGMEFIPTLHAYAWPGGVVEKRIFDSFKSEILERIRKAGSLDGIYMDMHGALHVEGYEDAQAELIREIREIVGNDVLISGSFDLHGNLSKDFLKHINLLTAYRTAPHRDGTETKVRAIRMLSEAMNKRLKPYIASVEIPILVPGEMSITEVEPLKSIYSQIPEVSGKEGLMDVSIFAGYCWADLNRSAMRVFVVASDKKFADKANREAALLAQQIWEKRESLILDVPSGSIDEMIVKASEYDNTVFISDSGDNTTAGAPGDNPQVLEALIRHNVKNTLFAGIVDEEALKQCKNTGINNEIDLVVGGKVDNVFGKPFAIKGKVIYLPSDSLIGTNHESAILDVNGIKVVIMNSRRSFVTLRDFEELDINPLDFNIVVVKLGYLYPELRDIAPVHLIALTSGFCNLDMRTLPFKRVTRPVYPLDLDMTWQSQ</sequence>
<accession>A0A644YVU3</accession>
<dbReference type="InterPro" id="IPR015995">
    <property type="entry name" value="MlrC_N"/>
</dbReference>
<protein>
    <recommendedName>
        <fullName evidence="4">Microcystin degradation protein MlrC</fullName>
    </recommendedName>
</protein>
<dbReference type="EMBL" id="VSSQ01006406">
    <property type="protein sequence ID" value="MPM32592.1"/>
    <property type="molecule type" value="Genomic_DNA"/>
</dbReference>
<dbReference type="Pfam" id="PF07364">
    <property type="entry name" value="DUF1485"/>
    <property type="match status" value="1"/>
</dbReference>
<reference evidence="3" key="1">
    <citation type="submission" date="2019-08" db="EMBL/GenBank/DDBJ databases">
        <authorList>
            <person name="Kucharzyk K."/>
            <person name="Murdoch R.W."/>
            <person name="Higgins S."/>
            <person name="Loffler F."/>
        </authorList>
    </citation>
    <scope>NUCLEOTIDE SEQUENCE</scope>
</reference>
<dbReference type="PROSITE" id="PS51257">
    <property type="entry name" value="PROKAR_LIPOPROTEIN"/>
    <property type="match status" value="1"/>
</dbReference>
<evidence type="ECO:0000259" key="1">
    <source>
        <dbReference type="Pfam" id="PF07171"/>
    </source>
</evidence>
<feature type="domain" description="Microcystin LR degradation protein MlrC C-terminal" evidence="1">
    <location>
        <begin position="321"/>
        <end position="487"/>
    </location>
</feature>
<proteinExistence type="predicted"/>
<evidence type="ECO:0000259" key="2">
    <source>
        <dbReference type="Pfam" id="PF07364"/>
    </source>
</evidence>
<dbReference type="PIRSF" id="PIRSF012702">
    <property type="entry name" value="UCP012702"/>
    <property type="match status" value="1"/>
</dbReference>
<name>A0A644YVU3_9ZZZZ</name>
<evidence type="ECO:0000313" key="3">
    <source>
        <dbReference type="EMBL" id="MPM32592.1"/>
    </source>
</evidence>
<feature type="domain" description="Microcystin LR degradation protein MlrC N-terminal" evidence="2">
    <location>
        <begin position="31"/>
        <end position="312"/>
    </location>
</feature>
<dbReference type="AlphaFoldDB" id="A0A644YVU3"/>
<dbReference type="InterPro" id="IPR010799">
    <property type="entry name" value="MlrC_C"/>
</dbReference>
<comment type="caution">
    <text evidence="3">The sequence shown here is derived from an EMBL/GenBank/DDBJ whole genome shotgun (WGS) entry which is preliminary data.</text>
</comment>
<dbReference type="InterPro" id="IPR009197">
    <property type="entry name" value="MlrC"/>
</dbReference>
<gene>
    <name evidence="3" type="ORF">SDC9_79156</name>
</gene>
<dbReference type="Pfam" id="PF07171">
    <property type="entry name" value="MlrC_C"/>
    <property type="match status" value="1"/>
</dbReference>
<organism evidence="3">
    <name type="scientific">bioreactor metagenome</name>
    <dbReference type="NCBI Taxonomy" id="1076179"/>
    <lineage>
        <taxon>unclassified sequences</taxon>
        <taxon>metagenomes</taxon>
        <taxon>ecological metagenomes</taxon>
    </lineage>
</organism>